<feature type="compositionally biased region" description="Polar residues" evidence="7">
    <location>
        <begin position="1003"/>
        <end position="1018"/>
    </location>
</feature>
<comment type="subcellular location">
    <subcellularLocation>
        <location evidence="1">Membrane</location>
        <topology evidence="1">Multi-pass membrane protein</topology>
    </subcellularLocation>
</comment>
<protein>
    <submittedName>
        <fullName evidence="12">11 TM domain-containing transmembrane protein</fullName>
    </submittedName>
</protein>
<dbReference type="Pfam" id="PF02714">
    <property type="entry name" value="RSN1_7TM"/>
    <property type="match status" value="1"/>
</dbReference>
<feature type="transmembrane region" description="Helical" evidence="8">
    <location>
        <begin position="205"/>
        <end position="226"/>
    </location>
</feature>
<comment type="similarity">
    <text evidence="2">Belongs to the CSC1 (TC 1.A.17) family.</text>
</comment>
<feature type="transmembrane region" description="Helical" evidence="8">
    <location>
        <begin position="855"/>
        <end position="876"/>
    </location>
</feature>
<evidence type="ECO:0000313" key="12">
    <source>
        <dbReference type="EMBL" id="KAL0484465.1"/>
    </source>
</evidence>
<keyword evidence="3" id="KW-0813">Transport</keyword>
<evidence type="ECO:0000256" key="3">
    <source>
        <dbReference type="ARBA" id="ARBA00022448"/>
    </source>
</evidence>
<evidence type="ECO:0000256" key="4">
    <source>
        <dbReference type="ARBA" id="ARBA00022692"/>
    </source>
</evidence>
<dbReference type="InterPro" id="IPR003864">
    <property type="entry name" value="CSC1/OSCA1-like_7TM"/>
</dbReference>
<evidence type="ECO:0000256" key="8">
    <source>
        <dbReference type="SAM" id="Phobius"/>
    </source>
</evidence>
<feature type="transmembrane region" description="Helical" evidence="8">
    <location>
        <begin position="754"/>
        <end position="784"/>
    </location>
</feature>
<organism evidence="12 13">
    <name type="scientific">Acrasis kona</name>
    <dbReference type="NCBI Taxonomy" id="1008807"/>
    <lineage>
        <taxon>Eukaryota</taxon>
        <taxon>Discoba</taxon>
        <taxon>Heterolobosea</taxon>
        <taxon>Tetramitia</taxon>
        <taxon>Eutetramitia</taxon>
        <taxon>Acrasidae</taxon>
        <taxon>Acrasis</taxon>
    </lineage>
</organism>
<reference evidence="12 13" key="1">
    <citation type="submission" date="2024-03" db="EMBL/GenBank/DDBJ databases">
        <title>The Acrasis kona genome and developmental transcriptomes reveal deep origins of eukaryotic multicellular pathways.</title>
        <authorList>
            <person name="Sheikh S."/>
            <person name="Fu C.-J."/>
            <person name="Brown M.W."/>
            <person name="Baldauf S.L."/>
        </authorList>
    </citation>
    <scope>NUCLEOTIDE SEQUENCE [LARGE SCALE GENOMIC DNA]</scope>
    <source>
        <strain evidence="12 13">ATCC MYA-3509</strain>
    </source>
</reference>
<dbReference type="AlphaFoldDB" id="A0AAW2Z4Z7"/>
<keyword evidence="13" id="KW-1185">Reference proteome</keyword>
<proteinExistence type="inferred from homology"/>
<feature type="region of interest" description="Disordered" evidence="7">
    <location>
        <begin position="1003"/>
        <end position="1028"/>
    </location>
</feature>
<dbReference type="EMBL" id="JAOPGA020001043">
    <property type="protein sequence ID" value="KAL0484465.1"/>
    <property type="molecule type" value="Genomic_DNA"/>
</dbReference>
<feature type="domain" description="CSC1/OSCA1-like cytosolic" evidence="11">
    <location>
        <begin position="325"/>
        <end position="544"/>
    </location>
</feature>
<feature type="compositionally biased region" description="Acidic residues" evidence="7">
    <location>
        <begin position="118"/>
        <end position="132"/>
    </location>
</feature>
<dbReference type="GO" id="GO:0005227">
    <property type="term" value="F:calcium-activated cation channel activity"/>
    <property type="evidence" value="ECO:0007669"/>
    <property type="project" value="InterPro"/>
</dbReference>
<dbReference type="Pfam" id="PF13967">
    <property type="entry name" value="RSN1_TM"/>
    <property type="match status" value="1"/>
</dbReference>
<feature type="transmembrane region" description="Helical" evidence="8">
    <location>
        <begin position="608"/>
        <end position="631"/>
    </location>
</feature>
<feature type="transmembrane region" description="Helical" evidence="8">
    <location>
        <begin position="824"/>
        <end position="843"/>
    </location>
</feature>
<gene>
    <name evidence="12" type="ORF">AKO1_005165</name>
</gene>
<evidence type="ECO:0000259" key="11">
    <source>
        <dbReference type="Pfam" id="PF14703"/>
    </source>
</evidence>
<dbReference type="Pfam" id="PF14703">
    <property type="entry name" value="PHM7_cyt"/>
    <property type="match status" value="1"/>
</dbReference>
<comment type="caution">
    <text evidence="12">The sequence shown here is derived from an EMBL/GenBank/DDBJ whole genome shotgun (WGS) entry which is preliminary data.</text>
</comment>
<evidence type="ECO:0000256" key="2">
    <source>
        <dbReference type="ARBA" id="ARBA00007779"/>
    </source>
</evidence>
<dbReference type="Proteomes" id="UP001431209">
    <property type="component" value="Unassembled WGS sequence"/>
</dbReference>
<name>A0AAW2Z4Z7_9EUKA</name>
<feature type="transmembrane region" description="Helical" evidence="8">
    <location>
        <begin position="35"/>
        <end position="57"/>
    </location>
</feature>
<keyword evidence="5 8" id="KW-1133">Transmembrane helix</keyword>
<evidence type="ECO:0000313" key="13">
    <source>
        <dbReference type="Proteomes" id="UP001431209"/>
    </source>
</evidence>
<feature type="region of interest" description="Disordered" evidence="7">
    <location>
        <begin position="83"/>
        <end position="149"/>
    </location>
</feature>
<feature type="domain" description="CSC1/OSCA1-like N-terminal transmembrane" evidence="10">
    <location>
        <begin position="187"/>
        <end position="286"/>
    </location>
</feature>
<evidence type="ECO:0000259" key="10">
    <source>
        <dbReference type="Pfam" id="PF13967"/>
    </source>
</evidence>
<feature type="domain" description="CSC1/OSCA1-like 7TM region" evidence="9">
    <location>
        <begin position="556"/>
        <end position="801"/>
    </location>
</feature>
<evidence type="ECO:0000256" key="1">
    <source>
        <dbReference type="ARBA" id="ARBA00004141"/>
    </source>
</evidence>
<evidence type="ECO:0000256" key="5">
    <source>
        <dbReference type="ARBA" id="ARBA00022989"/>
    </source>
</evidence>
<accession>A0AAW2Z4Z7</accession>
<feature type="transmembrane region" description="Helical" evidence="8">
    <location>
        <begin position="652"/>
        <end position="674"/>
    </location>
</feature>
<dbReference type="PANTHER" id="PTHR13018">
    <property type="entry name" value="PROBABLE MEMBRANE PROTEIN DUF221-RELATED"/>
    <property type="match status" value="1"/>
</dbReference>
<feature type="transmembrane region" description="Helical" evidence="8">
    <location>
        <begin position="266"/>
        <end position="285"/>
    </location>
</feature>
<sequence>MYEEYIPQAGIDAILPINNTTNIALVPHGGIGLTITLNLLISALLFALFVFVLRPCLPLFNIRKKRQLLKQVRKLDQMSYANRNTKPDEVSNAEPIDVTSAESEQAKRENRYKNLLDLSEDEDTEPELEDENSPAPAREQAASEQYSKDTKRALKRSVVIAKELLLMIKRVTLSFIFPKHDREDMKHLFSNYSRDVATYLGFQKAIITALLLCSIIALVILIPLHMTGVEPIHAYRYEYGSFNLTKEDYPLLRTSISMVDGSPGKMYVHVILIYLFVFIFGFCVYRFNTKDVVTRELFSDKIENDLDTQSSSSSTTKAPKRQITDYTVQISQLPSHLDNQIEFDRMVREELCTDLKVFKTVLVFDVHERIKLQEQYEEACNLLERYHYLNDRYNKRHRVFRYSTSCLFQFVYCGFFFWNPSRSTLHHHYIDAIEHYISKKKRLEIMMRDWERIYKRFLDGERSDETQTIKPCGHGYVIFESPTDAEKCYQQFAHLGTISRPIRCLIRNSSRNQKTTFECRKEIVKHVHFCVHRALEPADIHWNNMLTYKGGYDMIRNISIQVFLIIVFVFTTSPLAVVSAVQSLIDFSFVNETIRQVRSWSGNGGNVLFQYMPTFFLHLTSVLLPYVVWIVSDLAKYRSKSRYRRKLIFRMYVYLTLSTLLMPAALLTSFDAVINYLKNQKELEKMFNRMFLPASGAFFINYVLQTALLKNFEDIIRAFNIILYFWGIKSWPQVSPREKLSACELSEFYFEYEYPFYLSVMTMVMTYSVTSPVILFSGLWYILFKHLVDRYVIMYIYGHKKRFAANKGVLSFDFKSHQKQVRSINQLVIIMLTIFVASMTIFFSTRVRGTGAALLPHAIACGLLTLFLIGVNIAYFTSLNFRYWFKQKIYYPLKVRWTKQRGEDDADLGSDMDYVISEQRIPSNPIPPQNFLHTRTGSMINAANVPASPSNNLIDFMHKTGTDVLDKTRKKREREARRSKSFELPAWQNKENVLLVDNETGGIESSNPIRHQSSNLELSSVKKPEERSNRSYCEDEFTSMMFPSSGVSISPAVPVVNNNNIPSVHLSKRFRQAYEPPFKYLQILELGDRKLGASRATSMEAISLRQNQDLDEIHVE</sequence>
<evidence type="ECO:0000256" key="7">
    <source>
        <dbReference type="SAM" id="MobiDB-lite"/>
    </source>
</evidence>
<dbReference type="InterPro" id="IPR027815">
    <property type="entry name" value="CSC1/OSCA1-like_cyt"/>
</dbReference>
<keyword evidence="6 8" id="KW-0472">Membrane</keyword>
<dbReference type="PANTHER" id="PTHR13018:SF5">
    <property type="entry name" value="RE44586P"/>
    <property type="match status" value="1"/>
</dbReference>
<evidence type="ECO:0000259" key="9">
    <source>
        <dbReference type="Pfam" id="PF02714"/>
    </source>
</evidence>
<dbReference type="GO" id="GO:0005886">
    <property type="term" value="C:plasma membrane"/>
    <property type="evidence" value="ECO:0007669"/>
    <property type="project" value="TreeGrafter"/>
</dbReference>
<evidence type="ECO:0000256" key="6">
    <source>
        <dbReference type="ARBA" id="ARBA00023136"/>
    </source>
</evidence>
<dbReference type="InterPro" id="IPR032880">
    <property type="entry name" value="CSC1/OSCA1-like_N"/>
</dbReference>
<keyword evidence="4 8" id="KW-0812">Transmembrane</keyword>
<feature type="transmembrane region" description="Helical" evidence="8">
    <location>
        <begin position="562"/>
        <end position="585"/>
    </location>
</feature>
<dbReference type="InterPro" id="IPR045122">
    <property type="entry name" value="Csc1-like"/>
</dbReference>
<feature type="compositionally biased region" description="Basic and acidic residues" evidence="7">
    <location>
        <begin position="104"/>
        <end position="114"/>
    </location>
</feature>